<keyword evidence="1" id="KW-0732">Signal</keyword>
<organism evidence="2 3">
    <name type="scientific">Nocardia vermiculata</name>
    <dbReference type="NCBI Taxonomy" id="257274"/>
    <lineage>
        <taxon>Bacteria</taxon>
        <taxon>Bacillati</taxon>
        <taxon>Actinomycetota</taxon>
        <taxon>Actinomycetes</taxon>
        <taxon>Mycobacteriales</taxon>
        <taxon>Nocardiaceae</taxon>
        <taxon>Nocardia</taxon>
    </lineage>
</organism>
<evidence type="ECO:0000313" key="3">
    <source>
        <dbReference type="Proteomes" id="UP000565711"/>
    </source>
</evidence>
<accession>A0A846XZ51</accession>
<dbReference type="RefSeq" id="WP_067867999.1">
    <property type="nucleotide sequence ID" value="NZ_JAAXOP010000002.1"/>
</dbReference>
<comment type="caution">
    <text evidence="2">The sequence shown here is derived from an EMBL/GenBank/DDBJ whole genome shotgun (WGS) entry which is preliminary data.</text>
</comment>
<evidence type="ECO:0000256" key="1">
    <source>
        <dbReference type="SAM" id="SignalP"/>
    </source>
</evidence>
<sequence>MKYAVAGVVLGGAVSFLGIGTAAAAPVPATGVVADAGSSSIGCTATSQQTGLCALAYGLSELMATGSAG</sequence>
<name>A0A846XZ51_9NOCA</name>
<reference evidence="2 3" key="1">
    <citation type="submission" date="2020-04" db="EMBL/GenBank/DDBJ databases">
        <title>MicrobeNet Type strains.</title>
        <authorList>
            <person name="Nicholson A.C."/>
        </authorList>
    </citation>
    <scope>NUCLEOTIDE SEQUENCE [LARGE SCALE GENOMIC DNA]</scope>
    <source>
        <strain evidence="2 3">JCM 12354</strain>
    </source>
</reference>
<evidence type="ECO:0008006" key="4">
    <source>
        <dbReference type="Google" id="ProtNLM"/>
    </source>
</evidence>
<protein>
    <recommendedName>
        <fullName evidence="4">Secreted protein</fullName>
    </recommendedName>
</protein>
<feature type="signal peptide" evidence="1">
    <location>
        <begin position="1"/>
        <end position="24"/>
    </location>
</feature>
<gene>
    <name evidence="2" type="ORF">HGA08_04840</name>
</gene>
<evidence type="ECO:0000313" key="2">
    <source>
        <dbReference type="EMBL" id="NKY49539.1"/>
    </source>
</evidence>
<dbReference type="EMBL" id="JAAXOP010000002">
    <property type="protein sequence ID" value="NKY49539.1"/>
    <property type="molecule type" value="Genomic_DNA"/>
</dbReference>
<keyword evidence="3" id="KW-1185">Reference proteome</keyword>
<dbReference type="AlphaFoldDB" id="A0A846XZ51"/>
<feature type="chain" id="PRO_5032387065" description="Secreted protein" evidence="1">
    <location>
        <begin position="25"/>
        <end position="69"/>
    </location>
</feature>
<dbReference type="Proteomes" id="UP000565711">
    <property type="component" value="Unassembled WGS sequence"/>
</dbReference>
<proteinExistence type="predicted"/>